<keyword evidence="2" id="KW-0812">Transmembrane</keyword>
<keyword evidence="2" id="KW-0472">Membrane</keyword>
<comment type="caution">
    <text evidence="3">The sequence shown here is derived from an EMBL/GenBank/DDBJ whole genome shotgun (WGS) entry which is preliminary data.</text>
</comment>
<organism evidence="3 4">
    <name type="scientific">Haloglomus irregulare</name>
    <dbReference type="NCBI Taxonomy" id="2234134"/>
    <lineage>
        <taxon>Archaea</taxon>
        <taxon>Methanobacteriati</taxon>
        <taxon>Methanobacteriota</taxon>
        <taxon>Stenosarchaea group</taxon>
        <taxon>Halobacteria</taxon>
        <taxon>Halobacteriales</taxon>
        <taxon>Natronomonadaceae</taxon>
        <taxon>Haloglomus</taxon>
    </lineage>
</organism>
<evidence type="ECO:0000256" key="2">
    <source>
        <dbReference type="SAM" id="Phobius"/>
    </source>
</evidence>
<protein>
    <submittedName>
        <fullName evidence="3">Uncharacterized protein</fullName>
    </submittedName>
</protein>
<evidence type="ECO:0000313" key="4">
    <source>
        <dbReference type="Proteomes" id="UP000319894"/>
    </source>
</evidence>
<dbReference type="RefSeq" id="WP_144261015.1">
    <property type="nucleotide sequence ID" value="NZ_QMDX01000002.1"/>
</dbReference>
<reference evidence="3 4" key="1">
    <citation type="submission" date="2018-06" db="EMBL/GenBank/DDBJ databases">
        <title>Natronomonas sp. F16-60 a new haloarchaeon isolated from a solar saltern of Isla Cristina, Huelva, Spain.</title>
        <authorList>
            <person name="Duran-Viseras A."/>
            <person name="Sanchez-Porro C."/>
            <person name="Ventosa A."/>
        </authorList>
    </citation>
    <scope>NUCLEOTIDE SEQUENCE [LARGE SCALE GENOMIC DNA]</scope>
    <source>
        <strain evidence="3 4">F16-60</strain>
    </source>
</reference>
<keyword evidence="4" id="KW-1185">Reference proteome</keyword>
<feature type="compositionally biased region" description="Low complexity" evidence="1">
    <location>
        <begin position="21"/>
        <end position="32"/>
    </location>
</feature>
<gene>
    <name evidence="3" type="ORF">DP107_04795</name>
</gene>
<sequence length="116" mass="12257">MSDDDGYVHDPSAFGDDADDANAAAETADATAPGSDDVDPEDIPRGDAREFDWRGWTLVAAILFAFVVIPVALYFLPRAQGLVSSLGLSLRDAFLVLPLVPAIVLGALAVWATTRP</sequence>
<dbReference type="InParanoid" id="A0A554NCR1"/>
<keyword evidence="2" id="KW-1133">Transmembrane helix</keyword>
<dbReference type="AlphaFoldDB" id="A0A554NCR1"/>
<dbReference type="Proteomes" id="UP000319894">
    <property type="component" value="Unassembled WGS sequence"/>
</dbReference>
<proteinExistence type="predicted"/>
<name>A0A554NCR1_9EURY</name>
<feature type="region of interest" description="Disordered" evidence="1">
    <location>
        <begin position="1"/>
        <end position="48"/>
    </location>
</feature>
<accession>A0A554NCR1</accession>
<feature type="transmembrane region" description="Helical" evidence="2">
    <location>
        <begin position="55"/>
        <end position="75"/>
    </location>
</feature>
<dbReference type="InterPro" id="IPR058283">
    <property type="entry name" value="DUF7977"/>
</dbReference>
<evidence type="ECO:0000256" key="1">
    <source>
        <dbReference type="SAM" id="MobiDB-lite"/>
    </source>
</evidence>
<dbReference type="OrthoDB" id="205781at2157"/>
<dbReference type="Pfam" id="PF25932">
    <property type="entry name" value="DUF7977"/>
    <property type="match status" value="1"/>
</dbReference>
<feature type="transmembrane region" description="Helical" evidence="2">
    <location>
        <begin position="95"/>
        <end position="114"/>
    </location>
</feature>
<evidence type="ECO:0000313" key="3">
    <source>
        <dbReference type="EMBL" id="TSD15176.1"/>
    </source>
</evidence>
<dbReference type="EMBL" id="QMDX01000002">
    <property type="protein sequence ID" value="TSD15176.1"/>
    <property type="molecule type" value="Genomic_DNA"/>
</dbReference>